<evidence type="ECO:0000313" key="3">
    <source>
        <dbReference type="Proteomes" id="UP000054408"/>
    </source>
</evidence>
<reference evidence="2 3" key="1">
    <citation type="submission" date="2010-05" db="EMBL/GenBank/DDBJ databases">
        <title>The Genome Sequence of Thecamonas trahens ATCC 50062.</title>
        <authorList>
            <consortium name="The Broad Institute Genome Sequencing Platform"/>
            <person name="Russ C."/>
            <person name="Cuomo C."/>
            <person name="Shea T."/>
            <person name="Young S.K."/>
            <person name="Zeng Q."/>
            <person name="Koehrsen M."/>
            <person name="Haas B."/>
            <person name="Borodovsky M."/>
            <person name="Guigo R."/>
            <person name="Alvarado L."/>
            <person name="Berlin A."/>
            <person name="Bochicchio J."/>
            <person name="Borenstein D."/>
            <person name="Chapman S."/>
            <person name="Chen Z."/>
            <person name="Freedman E."/>
            <person name="Gellesch M."/>
            <person name="Goldberg J."/>
            <person name="Griggs A."/>
            <person name="Gujja S."/>
            <person name="Heilman E."/>
            <person name="Heiman D."/>
            <person name="Hepburn T."/>
            <person name="Howarth C."/>
            <person name="Jen D."/>
            <person name="Larson L."/>
            <person name="Mehta T."/>
            <person name="Park D."/>
            <person name="Pearson M."/>
            <person name="Roberts A."/>
            <person name="Saif S."/>
            <person name="Shenoy N."/>
            <person name="Sisk P."/>
            <person name="Stolte C."/>
            <person name="Sykes S."/>
            <person name="Thomson T."/>
            <person name="Walk T."/>
            <person name="White J."/>
            <person name="Yandava C."/>
            <person name="Burger G."/>
            <person name="Gray M.W."/>
            <person name="Holland P.W.H."/>
            <person name="King N."/>
            <person name="Lang F.B.F."/>
            <person name="Roger A.J."/>
            <person name="Ruiz-Trillo I."/>
            <person name="Lander E."/>
            <person name="Nusbaum C."/>
        </authorList>
    </citation>
    <scope>NUCLEOTIDE SEQUENCE [LARGE SCALE GENOMIC DNA]</scope>
    <source>
        <strain evidence="2 3">ATCC 50062</strain>
    </source>
</reference>
<evidence type="ECO:0000256" key="1">
    <source>
        <dbReference type="SAM" id="MobiDB-lite"/>
    </source>
</evidence>
<organism evidence="2 3">
    <name type="scientific">Thecamonas trahens ATCC 50062</name>
    <dbReference type="NCBI Taxonomy" id="461836"/>
    <lineage>
        <taxon>Eukaryota</taxon>
        <taxon>Apusozoa</taxon>
        <taxon>Apusomonadida</taxon>
        <taxon>Apusomonadidae</taxon>
        <taxon>Thecamonas</taxon>
    </lineage>
</organism>
<dbReference type="RefSeq" id="XP_013754635.1">
    <property type="nucleotide sequence ID" value="XM_013899181.1"/>
</dbReference>
<gene>
    <name evidence="2" type="ORF">AMSG_09241</name>
</gene>
<protein>
    <submittedName>
        <fullName evidence="2">Uncharacterized protein</fullName>
    </submittedName>
</protein>
<evidence type="ECO:0000313" key="2">
    <source>
        <dbReference type="EMBL" id="KNC53162.1"/>
    </source>
</evidence>
<sequence>MARPEDPPRSVSDTLSCADGVSVPVTALAELTPVPAAAVAEQSVAKSSSDAGAWWATAVLPRSTILEARSHILHRLAVAGVVDAAAGGPLTGSLAAGADEAAAAAIMADTAETLPVANVVFARALWQLAADALGVGIDDVVALPEREYDIGAVPRWSFEGGCAAPGEPQAPADGGIRMWIPLGNVAPHQGAVLVAAEPDNCGAGWLSASFDMGDVVVLSSAAKATRAANTTGRACLSLVLCFATRVSLGDAPLMVIDADVAASLLDDAIAAARAAAAADLSSDDDLPVRPGDFSSSDDDTPLIAPGSAMSGARRLFE</sequence>
<proteinExistence type="predicted"/>
<dbReference type="GeneID" id="25567742"/>
<dbReference type="AlphaFoldDB" id="A0A0L0DLI2"/>
<dbReference type="EMBL" id="GL349479">
    <property type="protein sequence ID" value="KNC53162.1"/>
    <property type="molecule type" value="Genomic_DNA"/>
</dbReference>
<name>A0A0L0DLI2_THETB</name>
<keyword evidence="3" id="KW-1185">Reference proteome</keyword>
<feature type="region of interest" description="Disordered" evidence="1">
    <location>
        <begin position="287"/>
        <end position="317"/>
    </location>
</feature>
<dbReference type="Proteomes" id="UP000054408">
    <property type="component" value="Unassembled WGS sequence"/>
</dbReference>
<accession>A0A0L0DLI2</accession>